<dbReference type="Proteomes" id="UP000193136">
    <property type="component" value="Unassembled WGS sequence"/>
</dbReference>
<dbReference type="PIRSF" id="PIRSF001123">
    <property type="entry name" value="PepA_GA"/>
    <property type="match status" value="1"/>
</dbReference>
<dbReference type="Gene3D" id="2.40.30.40">
    <property type="entry name" value="Peptidase M42, domain 2"/>
    <property type="match status" value="1"/>
</dbReference>
<dbReference type="InterPro" id="IPR008007">
    <property type="entry name" value="Peptidase_M42"/>
</dbReference>
<reference evidence="9 10" key="1">
    <citation type="submission" date="2017-03" db="EMBL/GenBank/DDBJ databases">
        <title>Genome sequence of Geothermobacter sp. EPR-M, Deep-Sea Iron Reducer.</title>
        <authorList>
            <person name="Tully B."/>
            <person name="Savalia P."/>
            <person name="Abuyen K."/>
            <person name="Baughan C."/>
            <person name="Romero E."/>
            <person name="Ronkowski C."/>
            <person name="Torres B."/>
            <person name="Tremblay J."/>
            <person name="Trujillo A."/>
            <person name="Tyler M."/>
            <person name="Perez-Rodriguez I."/>
            <person name="Amend J."/>
        </authorList>
    </citation>
    <scope>NUCLEOTIDE SEQUENCE [LARGE SCALE GENOMIC DNA]</scope>
    <source>
        <strain evidence="9 10">EPR-M</strain>
    </source>
</reference>
<dbReference type="STRING" id="1969733.B5V00_10975"/>
<evidence type="ECO:0000256" key="3">
    <source>
        <dbReference type="ARBA" id="ARBA00022670"/>
    </source>
</evidence>
<feature type="active site" description="Proton acceptor" evidence="7">
    <location>
        <position position="212"/>
    </location>
</feature>
<evidence type="ECO:0000313" key="10">
    <source>
        <dbReference type="Proteomes" id="UP000193136"/>
    </source>
</evidence>
<feature type="binding site" evidence="8">
    <location>
        <position position="322"/>
    </location>
    <ligand>
        <name>Zn(2+)</name>
        <dbReference type="ChEBI" id="CHEBI:29105"/>
        <label>2</label>
    </ligand>
</feature>
<gene>
    <name evidence="9" type="ORF">B5V00_10975</name>
</gene>
<evidence type="ECO:0000256" key="7">
    <source>
        <dbReference type="PIRSR" id="PIRSR001123-1"/>
    </source>
</evidence>
<feature type="binding site" evidence="8">
    <location>
        <position position="179"/>
    </location>
    <ligand>
        <name>Zn(2+)</name>
        <dbReference type="ChEBI" id="CHEBI:29105"/>
        <label>2</label>
    </ligand>
</feature>
<proteinExistence type="inferred from homology"/>
<protein>
    <submittedName>
        <fullName evidence="9">Hydrolase</fullName>
    </submittedName>
</protein>
<evidence type="ECO:0000256" key="2">
    <source>
        <dbReference type="ARBA" id="ARBA00022438"/>
    </source>
</evidence>
<dbReference type="GO" id="GO:0046872">
    <property type="term" value="F:metal ion binding"/>
    <property type="evidence" value="ECO:0007669"/>
    <property type="project" value="UniProtKB-UniRule"/>
</dbReference>
<dbReference type="EMBL" id="NAAD01000013">
    <property type="protein sequence ID" value="ORJ59084.1"/>
    <property type="molecule type" value="Genomic_DNA"/>
</dbReference>
<feature type="binding site" evidence="8">
    <location>
        <position position="179"/>
    </location>
    <ligand>
        <name>Zn(2+)</name>
        <dbReference type="ChEBI" id="CHEBI:29105"/>
        <label>1</label>
    </ligand>
</feature>
<organism evidence="9 10">
    <name type="scientific">Geothermobacter hydrogeniphilus</name>
    <dbReference type="NCBI Taxonomy" id="1969733"/>
    <lineage>
        <taxon>Bacteria</taxon>
        <taxon>Pseudomonadati</taxon>
        <taxon>Thermodesulfobacteriota</taxon>
        <taxon>Desulfuromonadia</taxon>
        <taxon>Desulfuromonadales</taxon>
        <taxon>Geothermobacteraceae</taxon>
        <taxon>Geothermobacter</taxon>
    </lineage>
</organism>
<dbReference type="AlphaFoldDB" id="A0A1X0Y1X6"/>
<comment type="caution">
    <text evidence="9">The sequence shown here is derived from an EMBL/GenBank/DDBJ whole genome shotgun (WGS) entry which is preliminary data.</text>
</comment>
<evidence type="ECO:0000256" key="8">
    <source>
        <dbReference type="PIRSR" id="PIRSR001123-2"/>
    </source>
</evidence>
<evidence type="ECO:0000313" key="9">
    <source>
        <dbReference type="EMBL" id="ORJ59084.1"/>
    </source>
</evidence>
<dbReference type="SUPFAM" id="SSF53187">
    <property type="entry name" value="Zn-dependent exopeptidases"/>
    <property type="match status" value="1"/>
</dbReference>
<comment type="cofactor">
    <cofactor evidence="8">
        <name>a divalent metal cation</name>
        <dbReference type="ChEBI" id="CHEBI:60240"/>
    </cofactor>
    <text evidence="8">Binds 2 divalent metal cations per subunit.</text>
</comment>
<dbReference type="GO" id="GO:0006508">
    <property type="term" value="P:proteolysis"/>
    <property type="evidence" value="ECO:0007669"/>
    <property type="project" value="UniProtKB-KW"/>
</dbReference>
<keyword evidence="3" id="KW-0645">Protease</keyword>
<dbReference type="InterPro" id="IPR051464">
    <property type="entry name" value="Peptidase_M42_aminopept"/>
</dbReference>
<keyword evidence="2" id="KW-0031">Aminopeptidase</keyword>
<sequence>MTDESFAFLRQLLESPSPSGYEAPARALLRQRVAACADRVEVDMLGNLVAVLEGEGEHRPRLMLTAHCDEIGFLVRHIDDRGFLFFAPLGGVDAHLVPGQRVSVQTTNGPLRGVVGKKPIHLLKAKERERVVPLDEQFIDIGCADGEEARALVAIGDPVVFAAGLERLQGTRITSRALDDKMGAWLVAEAFCRLAAGKRPAADIHALFTVQEEVGLRGAGPGAFGVAPDVAIAVEIGHGTDTPAHSPAQSGDVRLGKGPLLSRGPNINHALFGLLRATAAEAGIPLQVIGEARGTGTDANVIQLSRNGVATALLRVPTRYLHTPSEVLDLNDLEQALDLLVAVAGKVRSRSDFIPD</sequence>
<keyword evidence="10" id="KW-1185">Reference proteome</keyword>
<feature type="binding site" evidence="8">
    <location>
        <position position="67"/>
    </location>
    <ligand>
        <name>Zn(2+)</name>
        <dbReference type="ChEBI" id="CHEBI:29105"/>
        <label>1</label>
    </ligand>
</feature>
<dbReference type="PANTHER" id="PTHR32481">
    <property type="entry name" value="AMINOPEPTIDASE"/>
    <property type="match status" value="1"/>
</dbReference>
<dbReference type="Pfam" id="PF05343">
    <property type="entry name" value="Peptidase_M42"/>
    <property type="match status" value="1"/>
</dbReference>
<feature type="binding site" evidence="8">
    <location>
        <position position="235"/>
    </location>
    <ligand>
        <name>Zn(2+)</name>
        <dbReference type="ChEBI" id="CHEBI:29105"/>
        <label>1</label>
    </ligand>
</feature>
<feature type="binding site" evidence="8">
    <location>
        <position position="213"/>
    </location>
    <ligand>
        <name>Zn(2+)</name>
        <dbReference type="ChEBI" id="CHEBI:29105"/>
        <label>2</label>
    </ligand>
</feature>
<dbReference type="SUPFAM" id="SSF101821">
    <property type="entry name" value="Aminopeptidase/glucanase lid domain"/>
    <property type="match status" value="1"/>
</dbReference>
<dbReference type="Gene3D" id="3.40.630.10">
    <property type="entry name" value="Zn peptidases"/>
    <property type="match status" value="1"/>
</dbReference>
<dbReference type="PANTHER" id="PTHR32481:SF20">
    <property type="entry name" value="AMINOPEPTIDASE YSDC"/>
    <property type="match status" value="1"/>
</dbReference>
<comment type="similarity">
    <text evidence="1 6">Belongs to the peptidase M42 family.</text>
</comment>
<evidence type="ECO:0000256" key="4">
    <source>
        <dbReference type="ARBA" id="ARBA00022723"/>
    </source>
</evidence>
<dbReference type="RefSeq" id="WP_085010842.1">
    <property type="nucleotide sequence ID" value="NZ_NAAD01000013.1"/>
</dbReference>
<dbReference type="InterPro" id="IPR023367">
    <property type="entry name" value="Peptidase_M42_dom2"/>
</dbReference>
<dbReference type="CDD" id="cd05656">
    <property type="entry name" value="M42_Frv"/>
    <property type="match status" value="1"/>
</dbReference>
<accession>A0A1X0Y1X6</accession>
<dbReference type="GO" id="GO:0004177">
    <property type="term" value="F:aminopeptidase activity"/>
    <property type="evidence" value="ECO:0007669"/>
    <property type="project" value="UniProtKB-UniRule"/>
</dbReference>
<evidence type="ECO:0000256" key="6">
    <source>
        <dbReference type="PIRNR" id="PIRNR001123"/>
    </source>
</evidence>
<keyword evidence="5 9" id="KW-0378">Hydrolase</keyword>
<keyword evidence="4 8" id="KW-0479">Metal-binding</keyword>
<dbReference type="OrthoDB" id="9772053at2"/>
<name>A0A1X0Y1X6_9BACT</name>
<evidence type="ECO:0000256" key="5">
    <source>
        <dbReference type="ARBA" id="ARBA00022801"/>
    </source>
</evidence>
<evidence type="ECO:0000256" key="1">
    <source>
        <dbReference type="ARBA" id="ARBA00006272"/>
    </source>
</evidence>